<proteinExistence type="predicted"/>
<name>A0AA40G4B0_9HYME</name>
<dbReference type="EMBL" id="JAHYIQ010000007">
    <property type="protein sequence ID" value="KAK1130439.1"/>
    <property type="molecule type" value="Genomic_DNA"/>
</dbReference>
<keyword evidence="3" id="KW-1185">Reference proteome</keyword>
<sequence>AAATGPSHFRDEETSRCLINAGRDGDDSENSEEMVSPYFLHRVVKSSEITL</sequence>
<dbReference type="AlphaFoldDB" id="A0AA40G4B0"/>
<reference evidence="2" key="1">
    <citation type="submission" date="2021-10" db="EMBL/GenBank/DDBJ databases">
        <title>Melipona bicolor Genome sequencing and assembly.</title>
        <authorList>
            <person name="Araujo N.S."/>
            <person name="Arias M.C."/>
        </authorList>
    </citation>
    <scope>NUCLEOTIDE SEQUENCE</scope>
    <source>
        <strain evidence="2">USP_2M_L1-L4_2017</strain>
        <tissue evidence="2">Whole body</tissue>
    </source>
</reference>
<accession>A0AA40G4B0</accession>
<evidence type="ECO:0000313" key="3">
    <source>
        <dbReference type="Proteomes" id="UP001177670"/>
    </source>
</evidence>
<feature type="non-terminal residue" evidence="2">
    <location>
        <position position="1"/>
    </location>
</feature>
<comment type="caution">
    <text evidence="2">The sequence shown here is derived from an EMBL/GenBank/DDBJ whole genome shotgun (WGS) entry which is preliminary data.</text>
</comment>
<organism evidence="2 3">
    <name type="scientific">Melipona bicolor</name>
    <dbReference type="NCBI Taxonomy" id="60889"/>
    <lineage>
        <taxon>Eukaryota</taxon>
        <taxon>Metazoa</taxon>
        <taxon>Ecdysozoa</taxon>
        <taxon>Arthropoda</taxon>
        <taxon>Hexapoda</taxon>
        <taxon>Insecta</taxon>
        <taxon>Pterygota</taxon>
        <taxon>Neoptera</taxon>
        <taxon>Endopterygota</taxon>
        <taxon>Hymenoptera</taxon>
        <taxon>Apocrita</taxon>
        <taxon>Aculeata</taxon>
        <taxon>Apoidea</taxon>
        <taxon>Anthophila</taxon>
        <taxon>Apidae</taxon>
        <taxon>Melipona</taxon>
    </lineage>
</organism>
<protein>
    <submittedName>
        <fullName evidence="2">Uncharacterized protein</fullName>
    </submittedName>
</protein>
<gene>
    <name evidence="2" type="ORF">K0M31_018570</name>
</gene>
<evidence type="ECO:0000256" key="1">
    <source>
        <dbReference type="SAM" id="MobiDB-lite"/>
    </source>
</evidence>
<dbReference type="Proteomes" id="UP001177670">
    <property type="component" value="Unassembled WGS sequence"/>
</dbReference>
<feature type="region of interest" description="Disordered" evidence="1">
    <location>
        <begin position="1"/>
        <end position="35"/>
    </location>
</feature>
<evidence type="ECO:0000313" key="2">
    <source>
        <dbReference type="EMBL" id="KAK1130439.1"/>
    </source>
</evidence>